<keyword evidence="1" id="KW-0812">Transmembrane</keyword>
<evidence type="ECO:0000313" key="2">
    <source>
        <dbReference type="EMBL" id="AZP04938.1"/>
    </source>
</evidence>
<keyword evidence="1" id="KW-0472">Membrane</keyword>
<dbReference type="Proteomes" id="UP000273326">
    <property type="component" value="Chromosome"/>
</dbReference>
<feature type="transmembrane region" description="Helical" evidence="1">
    <location>
        <begin position="21"/>
        <end position="41"/>
    </location>
</feature>
<dbReference type="OrthoDB" id="2161688at2"/>
<gene>
    <name evidence="2" type="ORF">EJN90_09965</name>
</gene>
<evidence type="ECO:0000313" key="3">
    <source>
        <dbReference type="Proteomes" id="UP000273326"/>
    </source>
</evidence>
<dbReference type="EMBL" id="CP034465">
    <property type="protein sequence ID" value="AZP04938.1"/>
    <property type="molecule type" value="Genomic_DNA"/>
</dbReference>
<organism evidence="2 3">
    <name type="scientific">Jeotgalibaca ciconiae</name>
    <dbReference type="NCBI Taxonomy" id="2496265"/>
    <lineage>
        <taxon>Bacteria</taxon>
        <taxon>Bacillati</taxon>
        <taxon>Bacillota</taxon>
        <taxon>Bacilli</taxon>
        <taxon>Lactobacillales</taxon>
        <taxon>Carnobacteriaceae</taxon>
        <taxon>Jeotgalibaca</taxon>
    </lineage>
</organism>
<dbReference type="KEGG" id="jeh:EJN90_09965"/>
<proteinExistence type="predicted"/>
<keyword evidence="3" id="KW-1185">Reference proteome</keyword>
<name>A0A3S9HC42_9LACT</name>
<evidence type="ECO:0000256" key="1">
    <source>
        <dbReference type="SAM" id="Phobius"/>
    </source>
</evidence>
<dbReference type="RefSeq" id="WP_126110831.1">
    <property type="nucleotide sequence ID" value="NZ_CP034465.1"/>
</dbReference>
<accession>A0A3S9HC42</accession>
<protein>
    <submittedName>
        <fullName evidence="2">Uncharacterized protein</fullName>
    </submittedName>
</protein>
<dbReference type="AlphaFoldDB" id="A0A3S9HC42"/>
<feature type="transmembrane region" description="Helical" evidence="1">
    <location>
        <begin position="210"/>
        <end position="231"/>
    </location>
</feature>
<reference evidence="3" key="1">
    <citation type="submission" date="2018-12" db="EMBL/GenBank/DDBJ databases">
        <title>Complete genome sequencing of Jeotgalibaca sp. H21T32.</title>
        <authorList>
            <person name="Bae J.-W."/>
            <person name="Lee S.-Y."/>
        </authorList>
    </citation>
    <scope>NUCLEOTIDE SEQUENCE [LARGE SCALE GENOMIC DNA]</scope>
    <source>
        <strain evidence="3">H21T32</strain>
    </source>
</reference>
<keyword evidence="1" id="KW-1133">Transmembrane helix</keyword>
<sequence length="353" mass="40178">MDSHTLVKEIKRLLITNKKRALLFAIVFSLLLFAMQLVPIITTQISLRNSDNEKTSETADSENPAIFEMYIEYENGSVYTNTLLLEEAMKTDANIQAAEEATGVEISDLIEMEEKTNYPKTARDRGVLGASRNEASNIWVFSSRVGTEKENLAVVKFFYELVETDGLDLLNNKETYIISEPRILTDEDLSNPESLVTQNEKVVTFNIKNLVISAGISIVGGIMAAVFLLFLQPFFNKKIKYAFNYNWNEEDIFVMVESENQAGLERAVLLPQSTNKVLLVQEKNEKLDLSSYSEKGLQIIDDITKLNLDKEVDEVVILIQPDVTDRTWYNEQRELLKVYRKPLKVIQVNDGIL</sequence>